<reference evidence="1" key="1">
    <citation type="submission" date="2014-09" db="EMBL/GenBank/DDBJ databases">
        <authorList>
            <person name="Magalhaes I.L.F."/>
            <person name="Oliveira U."/>
            <person name="Santos F.R."/>
            <person name="Vidigal T.H.D.A."/>
            <person name="Brescovit A.D."/>
            <person name="Santos A.J."/>
        </authorList>
    </citation>
    <scope>NUCLEOTIDE SEQUENCE</scope>
    <source>
        <tissue evidence="1">Shoot tissue taken approximately 20 cm above the soil surface</tissue>
    </source>
</reference>
<dbReference type="EMBL" id="GBRH01185616">
    <property type="protein sequence ID" value="JAE12280.1"/>
    <property type="molecule type" value="Transcribed_RNA"/>
</dbReference>
<name>A0A0A9FGW4_ARUDO</name>
<organism evidence="1">
    <name type="scientific">Arundo donax</name>
    <name type="common">Giant reed</name>
    <name type="synonym">Donax arundinaceus</name>
    <dbReference type="NCBI Taxonomy" id="35708"/>
    <lineage>
        <taxon>Eukaryota</taxon>
        <taxon>Viridiplantae</taxon>
        <taxon>Streptophyta</taxon>
        <taxon>Embryophyta</taxon>
        <taxon>Tracheophyta</taxon>
        <taxon>Spermatophyta</taxon>
        <taxon>Magnoliopsida</taxon>
        <taxon>Liliopsida</taxon>
        <taxon>Poales</taxon>
        <taxon>Poaceae</taxon>
        <taxon>PACMAD clade</taxon>
        <taxon>Arundinoideae</taxon>
        <taxon>Arundineae</taxon>
        <taxon>Arundo</taxon>
    </lineage>
</organism>
<reference evidence="1" key="2">
    <citation type="journal article" date="2015" name="Data Brief">
        <title>Shoot transcriptome of the giant reed, Arundo donax.</title>
        <authorList>
            <person name="Barrero R.A."/>
            <person name="Guerrero F.D."/>
            <person name="Moolhuijzen P."/>
            <person name="Goolsby J.A."/>
            <person name="Tidwell J."/>
            <person name="Bellgard S.E."/>
            <person name="Bellgard M.I."/>
        </authorList>
    </citation>
    <scope>NUCLEOTIDE SEQUENCE</scope>
    <source>
        <tissue evidence="1">Shoot tissue taken approximately 20 cm above the soil surface</tissue>
    </source>
</reference>
<protein>
    <submittedName>
        <fullName evidence="1">Sus2</fullName>
    </submittedName>
</protein>
<accession>A0A0A9FGW4</accession>
<proteinExistence type="predicted"/>
<dbReference type="AlphaFoldDB" id="A0A0A9FGW4"/>
<sequence length="60" mass="7219">MRGYYNDIKDHGDPPQECLQCRWIRCLKNIQKEMNHFQNMFSCITPTFLEAPFLKLITKL</sequence>
<evidence type="ECO:0000313" key="1">
    <source>
        <dbReference type="EMBL" id="JAE12280.1"/>
    </source>
</evidence>